<feature type="transmembrane region" description="Helical" evidence="1">
    <location>
        <begin position="56"/>
        <end position="81"/>
    </location>
</feature>
<dbReference type="Gene3D" id="1.20.1110.10">
    <property type="entry name" value="Calcium-transporting ATPase, transmembrane domain"/>
    <property type="match status" value="2"/>
</dbReference>
<keyword evidence="3" id="KW-1185">Reference proteome</keyword>
<evidence type="ECO:0000256" key="1">
    <source>
        <dbReference type="SAM" id="Phobius"/>
    </source>
</evidence>
<dbReference type="InterPro" id="IPR006068">
    <property type="entry name" value="ATPase_P-typ_cation-transptr_C"/>
</dbReference>
<keyword evidence="1" id="KW-1133">Transmembrane helix</keyword>
<keyword evidence="1" id="KW-0812">Transmembrane</keyword>
<protein>
    <submittedName>
        <fullName evidence="4">Cation_ATPase_C domain-containing protein</fullName>
    </submittedName>
</protein>
<dbReference type="InterPro" id="IPR023298">
    <property type="entry name" value="ATPase_P-typ_TM_dom_sf"/>
</dbReference>
<organism evidence="3 4">
    <name type="scientific">Macrostomum lignano</name>
    <dbReference type="NCBI Taxonomy" id="282301"/>
    <lineage>
        <taxon>Eukaryota</taxon>
        <taxon>Metazoa</taxon>
        <taxon>Spiralia</taxon>
        <taxon>Lophotrochozoa</taxon>
        <taxon>Platyhelminthes</taxon>
        <taxon>Rhabditophora</taxon>
        <taxon>Macrostomorpha</taxon>
        <taxon>Macrostomida</taxon>
        <taxon>Macrostomidae</taxon>
        <taxon>Macrostomum</taxon>
    </lineage>
</organism>
<accession>A0A1I8F7Z4</accession>
<dbReference type="AlphaFoldDB" id="A0A1I8F7Z4"/>
<dbReference type="WBParaSite" id="maker-unitig_24026-snap-gene-0.2-mRNA-1">
    <property type="protein sequence ID" value="maker-unitig_24026-snap-gene-0.2-mRNA-1"/>
    <property type="gene ID" value="maker-unitig_24026-snap-gene-0.2"/>
</dbReference>
<dbReference type="Pfam" id="PF00689">
    <property type="entry name" value="Cation_ATPase_C"/>
    <property type="match status" value="1"/>
</dbReference>
<feature type="transmembrane region" description="Helical" evidence="1">
    <location>
        <begin position="27"/>
        <end position="44"/>
    </location>
</feature>
<sequence length="192" mass="21448">DRAIYNNMKQFYSLSDLVKHRRSVSRYFLTAALGLPEALIPIIMDKAPRGTRGPLISGWLFFRYMAIGTYVGCATVGAAAWHRLQDIQQSKPMTMALSVLVLIEMFNAMNSLSENQSLVKMPQVFAKSAKSQPWRNVAAVIKNLCAQYFILDEVLNLVGPGSLRTLDNCLRRLTDSNLCQPTCARSSRRSSA</sequence>
<evidence type="ECO:0000313" key="4">
    <source>
        <dbReference type="WBParaSite" id="maker-unitig_24026-snap-gene-0.2-mRNA-1"/>
    </source>
</evidence>
<keyword evidence="1" id="KW-0472">Membrane</keyword>
<dbReference type="Proteomes" id="UP000095280">
    <property type="component" value="Unplaced"/>
</dbReference>
<name>A0A1I8F7Z4_9PLAT</name>
<evidence type="ECO:0000313" key="3">
    <source>
        <dbReference type="Proteomes" id="UP000095280"/>
    </source>
</evidence>
<dbReference type="SUPFAM" id="SSF81665">
    <property type="entry name" value="Calcium ATPase, transmembrane domain M"/>
    <property type="match status" value="1"/>
</dbReference>
<proteinExistence type="predicted"/>
<feature type="domain" description="Cation-transporting P-type ATPase C-terminal" evidence="2">
    <location>
        <begin position="41"/>
        <end position="139"/>
    </location>
</feature>
<evidence type="ECO:0000259" key="2">
    <source>
        <dbReference type="Pfam" id="PF00689"/>
    </source>
</evidence>
<reference evidence="4" key="1">
    <citation type="submission" date="2016-11" db="UniProtKB">
        <authorList>
            <consortium name="WormBaseParasite"/>
        </authorList>
    </citation>
    <scope>IDENTIFICATION</scope>
</reference>